<reference evidence="1" key="1">
    <citation type="journal article" date="2017" name="Science">
        <title>Giant viruses with an expanded complement of translation system components.</title>
        <authorList>
            <person name="Schulz F."/>
            <person name="Yutin N."/>
            <person name="Ivanova N.N."/>
            <person name="Ortega D.R."/>
            <person name="Lee T.K."/>
            <person name="Vierheilig J."/>
            <person name="Daims H."/>
            <person name="Horn M."/>
            <person name="Wagner M."/>
            <person name="Jensen G.J."/>
            <person name="Kyrpides N.C."/>
            <person name="Koonin E.V."/>
            <person name="Woyke T."/>
        </authorList>
    </citation>
    <scope>NUCLEOTIDE SEQUENCE</scope>
    <source>
        <strain evidence="1">HKV1</strain>
    </source>
</reference>
<protein>
    <submittedName>
        <fullName evidence="1">Uncharacterized protein</fullName>
    </submittedName>
</protein>
<evidence type="ECO:0000313" key="1">
    <source>
        <dbReference type="EMBL" id="ARF10470.1"/>
    </source>
</evidence>
<proteinExistence type="predicted"/>
<organism evidence="1">
    <name type="scientific">Hokovirus HKV1</name>
    <dbReference type="NCBI Taxonomy" id="1977638"/>
    <lineage>
        <taxon>Viruses</taxon>
        <taxon>Varidnaviria</taxon>
        <taxon>Bamfordvirae</taxon>
        <taxon>Nucleocytoviricota</taxon>
        <taxon>Megaviricetes</taxon>
        <taxon>Imitervirales</taxon>
        <taxon>Mimiviridae</taxon>
        <taxon>Klosneuvirinae</taxon>
        <taxon>Hokovirus</taxon>
    </lineage>
</organism>
<dbReference type="EMBL" id="KY684103">
    <property type="protein sequence ID" value="ARF10470.1"/>
    <property type="molecule type" value="Genomic_DNA"/>
</dbReference>
<accession>A0A1V0SFH4</accession>
<gene>
    <name evidence="1" type="ORF">Hokovirus_1_349</name>
</gene>
<name>A0A1V0SFH4_9VIRU</name>
<sequence length="139" mass="16869">MSDITKNLTLQDKQNIIVLINELNNDTLRKIENFIWLYKSTSNIEEQMKQVQKILNILEPFNNFPGSFYSEKDLKAPNYMIETNNNNITRNFSRSERFNYEFNSFIRIWENVQLEIRIQQIEYFKLHLKIMTQILFRHG</sequence>